<evidence type="ECO:0000313" key="3">
    <source>
        <dbReference type="EMBL" id="MBD6621137.1"/>
    </source>
</evidence>
<evidence type="ECO:0000256" key="1">
    <source>
        <dbReference type="ARBA" id="ARBA00007689"/>
    </source>
</evidence>
<reference evidence="3" key="1">
    <citation type="submission" date="2019-07" db="EMBL/GenBank/DDBJ databases">
        <title>Toxilogical consequences of a new and cryptic species of cyanobacteria (Komarekiella delphini-convector) recovered from the epidermis of a bottlenose dolphin and 1500 ft. in the air.</title>
        <authorList>
            <person name="Brown A.O."/>
            <person name="Dvorak P."/>
            <person name="Villanueva C.D."/>
            <person name="Foss A.J."/>
            <person name="Garvey A.D."/>
            <person name="Gibson Q.A."/>
            <person name="Johansen J.R."/>
            <person name="Casamatta D.A."/>
        </authorList>
    </citation>
    <scope>NUCLEOTIDE SEQUENCE</scope>
    <source>
        <strain evidence="3">SJRDD-AB1</strain>
    </source>
</reference>
<dbReference type="SUPFAM" id="SSF54909">
    <property type="entry name" value="Dimeric alpha+beta barrel"/>
    <property type="match status" value="1"/>
</dbReference>
<feature type="domain" description="YCII-related" evidence="2">
    <location>
        <begin position="17"/>
        <end position="84"/>
    </location>
</feature>
<dbReference type="InterPro" id="IPR011008">
    <property type="entry name" value="Dimeric_a/b-barrel"/>
</dbReference>
<dbReference type="Proteomes" id="UP001165986">
    <property type="component" value="Unassembled WGS sequence"/>
</dbReference>
<comment type="caution">
    <text evidence="3">The sequence shown here is derived from an EMBL/GenBank/DDBJ whole genome shotgun (WGS) entry which is preliminary data.</text>
</comment>
<proteinExistence type="inferred from homology"/>
<dbReference type="PANTHER" id="PTHR37828:SF1">
    <property type="entry name" value="YCII-RELATED DOMAIN-CONTAINING PROTEIN"/>
    <property type="match status" value="1"/>
</dbReference>
<protein>
    <recommendedName>
        <fullName evidence="2">YCII-related domain-containing protein</fullName>
    </recommendedName>
</protein>
<dbReference type="RefSeq" id="WP_191762460.1">
    <property type="nucleotide sequence ID" value="NZ_VJXY01000120.1"/>
</dbReference>
<sequence length="88" mass="9968">MPTFVKIEEGKVDKPTFDQYVPAHKAYVQDLIAKGHKARTGYWAEHRGGMLLFEAASRDEAEAIVALDPLVQNGCVDYQLYEWKIVAE</sequence>
<dbReference type="PANTHER" id="PTHR37828">
    <property type="entry name" value="GSR2449 PROTEIN"/>
    <property type="match status" value="1"/>
</dbReference>
<name>A0AA40VVR0_9NOST</name>
<dbReference type="InterPro" id="IPR005545">
    <property type="entry name" value="YCII"/>
</dbReference>
<dbReference type="AlphaFoldDB" id="A0AA40VVR0"/>
<gene>
    <name evidence="3" type="ORF">FNW02_36885</name>
</gene>
<dbReference type="Pfam" id="PF03795">
    <property type="entry name" value="YCII"/>
    <property type="match status" value="1"/>
</dbReference>
<organism evidence="3 4">
    <name type="scientific">Komarekiella delphini-convector SJRDD-AB1</name>
    <dbReference type="NCBI Taxonomy" id="2593771"/>
    <lineage>
        <taxon>Bacteria</taxon>
        <taxon>Bacillati</taxon>
        <taxon>Cyanobacteriota</taxon>
        <taxon>Cyanophyceae</taxon>
        <taxon>Nostocales</taxon>
        <taxon>Nostocaceae</taxon>
        <taxon>Komarekiella</taxon>
        <taxon>Komarekiella delphini-convector</taxon>
    </lineage>
</organism>
<keyword evidence="4" id="KW-1185">Reference proteome</keyword>
<dbReference type="Gene3D" id="3.30.70.1060">
    <property type="entry name" value="Dimeric alpha+beta barrel"/>
    <property type="match status" value="1"/>
</dbReference>
<dbReference type="EMBL" id="VJXY01000120">
    <property type="protein sequence ID" value="MBD6621137.1"/>
    <property type="molecule type" value="Genomic_DNA"/>
</dbReference>
<comment type="similarity">
    <text evidence="1">Belongs to the YciI family.</text>
</comment>
<evidence type="ECO:0000259" key="2">
    <source>
        <dbReference type="Pfam" id="PF03795"/>
    </source>
</evidence>
<evidence type="ECO:0000313" key="4">
    <source>
        <dbReference type="Proteomes" id="UP001165986"/>
    </source>
</evidence>
<accession>A0AA40VVR0</accession>